<protein>
    <submittedName>
        <fullName evidence="1">Uncharacterized protein</fullName>
    </submittedName>
</protein>
<evidence type="ECO:0000313" key="2">
    <source>
        <dbReference type="Proteomes" id="UP000504882"/>
    </source>
</evidence>
<sequence>MSDRLFELLVDTMTGRGVSLHERDVERTEVVIDALDGESLPAPVRFVFPRRNSRPSSLCSALI</sequence>
<dbReference type="EMBL" id="SMNA01000001">
    <property type="protein sequence ID" value="TDE98989.1"/>
    <property type="molecule type" value="Genomic_DNA"/>
</dbReference>
<comment type="caution">
    <text evidence="1">The sequence shown here is derived from an EMBL/GenBank/DDBJ whole genome shotgun (WGS) entry which is preliminary data.</text>
</comment>
<reference evidence="1 2" key="1">
    <citation type="submission" date="2019-03" db="EMBL/GenBank/DDBJ databases">
        <title>Genomic features of bacteria from cold environments.</title>
        <authorList>
            <person name="Shen L."/>
        </authorList>
    </citation>
    <scope>NUCLEOTIDE SEQUENCE [LARGE SCALE GENOMIC DNA]</scope>
    <source>
        <strain evidence="2">T3246-1</strain>
    </source>
</reference>
<accession>A0ABY2E909</accession>
<gene>
    <name evidence="1" type="ORF">EXU48_02035</name>
</gene>
<name>A0ABY2E909_9MICO</name>
<dbReference type="RefSeq" id="WP_133105891.1">
    <property type="nucleotide sequence ID" value="NZ_SMNA01000001.1"/>
</dbReference>
<proteinExistence type="predicted"/>
<organism evidence="1 2">
    <name type="scientific">Occultella glacieicola</name>
    <dbReference type="NCBI Taxonomy" id="2518684"/>
    <lineage>
        <taxon>Bacteria</taxon>
        <taxon>Bacillati</taxon>
        <taxon>Actinomycetota</taxon>
        <taxon>Actinomycetes</taxon>
        <taxon>Micrococcales</taxon>
        <taxon>Ruaniaceae</taxon>
        <taxon>Occultella</taxon>
    </lineage>
</organism>
<dbReference type="Proteomes" id="UP000504882">
    <property type="component" value="Unassembled WGS sequence"/>
</dbReference>
<keyword evidence="2" id="KW-1185">Reference proteome</keyword>
<evidence type="ECO:0000313" key="1">
    <source>
        <dbReference type="EMBL" id="TDE98989.1"/>
    </source>
</evidence>